<evidence type="ECO:0000256" key="9">
    <source>
        <dbReference type="ARBA" id="ARBA00022989"/>
    </source>
</evidence>
<dbReference type="InterPro" id="IPR050477">
    <property type="entry name" value="GrpII_AminoAcid_Decarb"/>
</dbReference>
<evidence type="ECO:0000256" key="11">
    <source>
        <dbReference type="ARBA" id="ARBA00023136"/>
    </source>
</evidence>
<comment type="pathway">
    <text evidence="3">Lipid metabolism; sphingolipid metabolism.</text>
</comment>
<evidence type="ECO:0000256" key="13">
    <source>
        <dbReference type="ARBA" id="ARBA00038302"/>
    </source>
</evidence>
<dbReference type="EMBL" id="JAVRJZ010000016">
    <property type="protein sequence ID" value="KAK2711844.1"/>
    <property type="molecule type" value="Genomic_DNA"/>
</dbReference>
<reference evidence="18" key="1">
    <citation type="submission" date="2023-07" db="EMBL/GenBank/DDBJ databases">
        <title>Chromosome-level genome assembly of Artemia franciscana.</title>
        <authorList>
            <person name="Jo E."/>
        </authorList>
    </citation>
    <scope>NUCLEOTIDE SEQUENCE</scope>
    <source>
        <tissue evidence="18">Whole body</tissue>
    </source>
</reference>
<comment type="cofactor">
    <cofactor evidence="1 16 17">
        <name>pyridoxal 5'-phosphate</name>
        <dbReference type="ChEBI" id="CHEBI:597326"/>
    </cofactor>
</comment>
<evidence type="ECO:0000256" key="15">
    <source>
        <dbReference type="ARBA" id="ARBA00042568"/>
    </source>
</evidence>
<evidence type="ECO:0000256" key="14">
    <source>
        <dbReference type="ARBA" id="ARBA00038965"/>
    </source>
</evidence>
<dbReference type="GO" id="GO:0030149">
    <property type="term" value="P:sphingolipid catabolic process"/>
    <property type="evidence" value="ECO:0007669"/>
    <property type="project" value="TreeGrafter"/>
</dbReference>
<evidence type="ECO:0000256" key="7">
    <source>
        <dbReference type="ARBA" id="ARBA00022898"/>
    </source>
</evidence>
<comment type="pathway">
    <text evidence="4">Sphingolipid metabolism.</text>
</comment>
<dbReference type="InterPro" id="IPR015424">
    <property type="entry name" value="PyrdxlP-dep_Trfase"/>
</dbReference>
<evidence type="ECO:0000313" key="18">
    <source>
        <dbReference type="EMBL" id="KAK2711844.1"/>
    </source>
</evidence>
<keyword evidence="12 17" id="KW-0456">Lyase</keyword>
<dbReference type="Proteomes" id="UP001187531">
    <property type="component" value="Unassembled WGS sequence"/>
</dbReference>
<sequence length="571" mass="62472">MENVFSLFALTSVIATILTLTSPMAHTEILEVISKVRNVANEGLKGIEPVLLVSASVAASIGALWLLDVIYQDEPLTSRTKRFIFTLVKKIPQVKAKIKEETMKAKESIEEEMNACCKELPQRLSLPEEGLGTEGAIAEATKYLKVIGYDWEKGCLSGTVYNHSEELSKLAEKVYGLSAYSNPLHPDVFPGLRNIEAEIVQMVARLFNGTNEACGTVTSCGTESLVLACKAFRDYAMHVKGIRRPEMVIPVTAHAGFDKAAELLRMGIKKVPVDPATMQCNMRAMRRAISRNTCMLVASAPTFPHGCIDPVQEIAQLGLKYDIPVHVDACLGGFLIPFMAQAGYDLKPFDFRVKGVTSISADPHKYGFTPKGASVLLFSHPKYRDEQFFVATDWPGGIYASPTIAGSRAGGPIATCWATMLRYGVNGYVESARKIVSQARRLEAAFRQIEGIHVLGVPEVSVVAIGSDVFDIYRLQSNLASKGFKFAPLQFPAAIHLALTHFHKSDEVIDRLIDVVRTEVKELLNDPDVPATGSAGIYGSSQKVPDRSIIGDIAKVYLNALYSIKEDKNEN</sequence>
<comment type="caution">
    <text evidence="18">The sequence shown here is derived from an EMBL/GenBank/DDBJ whole genome shotgun (WGS) entry which is preliminary data.</text>
</comment>
<keyword evidence="11" id="KW-0472">Membrane</keyword>
<evidence type="ECO:0000256" key="10">
    <source>
        <dbReference type="ARBA" id="ARBA00023098"/>
    </source>
</evidence>
<evidence type="ECO:0000256" key="16">
    <source>
        <dbReference type="PIRSR" id="PIRSR602129-50"/>
    </source>
</evidence>
<keyword evidence="10" id="KW-0443">Lipid metabolism</keyword>
<dbReference type="Gene3D" id="3.40.640.10">
    <property type="entry name" value="Type I PLP-dependent aspartate aminotransferase-like (Major domain)"/>
    <property type="match status" value="1"/>
</dbReference>
<dbReference type="GO" id="GO:0008117">
    <property type="term" value="F:sphinganine-1-phosphate aldolase activity"/>
    <property type="evidence" value="ECO:0007669"/>
    <property type="project" value="UniProtKB-EC"/>
</dbReference>
<dbReference type="Gene3D" id="3.90.1150.10">
    <property type="entry name" value="Aspartate Aminotransferase, domain 1"/>
    <property type="match status" value="1"/>
</dbReference>
<dbReference type="FunFam" id="6.10.140.2150:FF:000001">
    <property type="entry name" value="Sphingosine-1-phosphate lyase 1"/>
    <property type="match status" value="1"/>
</dbReference>
<evidence type="ECO:0000256" key="12">
    <source>
        <dbReference type="ARBA" id="ARBA00023239"/>
    </source>
</evidence>
<evidence type="ECO:0000256" key="2">
    <source>
        <dbReference type="ARBA" id="ARBA00004389"/>
    </source>
</evidence>
<proteinExistence type="inferred from homology"/>
<dbReference type="Pfam" id="PF00282">
    <property type="entry name" value="Pyridoxal_deC"/>
    <property type="match status" value="1"/>
</dbReference>
<dbReference type="EC" id="4.1.2.27" evidence="14"/>
<comment type="similarity">
    <text evidence="13">Belongs to the group II decarboxylase family. Sphingosine-1-phosphate lyase subfamily.</text>
</comment>
<keyword evidence="19" id="KW-1185">Reference proteome</keyword>
<keyword evidence="6" id="KW-0256">Endoplasmic reticulum</keyword>
<name>A0AA88HK64_ARTSF</name>
<protein>
    <recommendedName>
        <fullName evidence="14">sphinganine-1-phosphate aldolase</fullName>
        <ecNumber evidence="14">4.1.2.27</ecNumber>
    </recommendedName>
    <alternativeName>
        <fullName evidence="15">Sphingosine-1-phosphate aldolase</fullName>
    </alternativeName>
</protein>
<dbReference type="InterPro" id="IPR015422">
    <property type="entry name" value="PyrdxlP-dep_Trfase_small"/>
</dbReference>
<comment type="subcellular location">
    <subcellularLocation>
        <location evidence="2">Endoplasmic reticulum membrane</location>
        <topology evidence="2">Single-pass membrane protein</topology>
    </subcellularLocation>
</comment>
<dbReference type="InterPro" id="IPR002129">
    <property type="entry name" value="PyrdxlP-dep_de-COase"/>
</dbReference>
<dbReference type="GO" id="GO:0030170">
    <property type="term" value="F:pyridoxal phosphate binding"/>
    <property type="evidence" value="ECO:0007669"/>
    <property type="project" value="InterPro"/>
</dbReference>
<keyword evidence="7 16" id="KW-0663">Pyridoxal phosphate</keyword>
<dbReference type="PANTHER" id="PTHR42735">
    <property type="match status" value="1"/>
</dbReference>
<keyword evidence="5" id="KW-0812">Transmembrane</keyword>
<evidence type="ECO:0000313" key="19">
    <source>
        <dbReference type="Proteomes" id="UP001187531"/>
    </source>
</evidence>
<keyword evidence="8" id="KW-0746">Sphingolipid metabolism</keyword>
<dbReference type="InterPro" id="IPR015421">
    <property type="entry name" value="PyrdxlP-dep_Trfase_major"/>
</dbReference>
<organism evidence="18 19">
    <name type="scientific">Artemia franciscana</name>
    <name type="common">Brine shrimp</name>
    <name type="synonym">Artemia sanfranciscana</name>
    <dbReference type="NCBI Taxonomy" id="6661"/>
    <lineage>
        <taxon>Eukaryota</taxon>
        <taxon>Metazoa</taxon>
        <taxon>Ecdysozoa</taxon>
        <taxon>Arthropoda</taxon>
        <taxon>Crustacea</taxon>
        <taxon>Branchiopoda</taxon>
        <taxon>Anostraca</taxon>
        <taxon>Artemiidae</taxon>
        <taxon>Artemia</taxon>
    </lineage>
</organism>
<evidence type="ECO:0000256" key="6">
    <source>
        <dbReference type="ARBA" id="ARBA00022824"/>
    </source>
</evidence>
<evidence type="ECO:0000256" key="3">
    <source>
        <dbReference type="ARBA" id="ARBA00004760"/>
    </source>
</evidence>
<keyword evidence="9" id="KW-1133">Transmembrane helix</keyword>
<evidence type="ECO:0000256" key="8">
    <source>
        <dbReference type="ARBA" id="ARBA00022919"/>
    </source>
</evidence>
<evidence type="ECO:0000256" key="17">
    <source>
        <dbReference type="RuleBase" id="RU000382"/>
    </source>
</evidence>
<dbReference type="FunFam" id="3.40.640.10:FF:000020">
    <property type="entry name" value="sphingosine-1-phosphate lyase 1"/>
    <property type="match status" value="1"/>
</dbReference>
<dbReference type="SUPFAM" id="SSF53383">
    <property type="entry name" value="PLP-dependent transferases"/>
    <property type="match status" value="1"/>
</dbReference>
<dbReference type="GO" id="GO:0019752">
    <property type="term" value="P:carboxylic acid metabolic process"/>
    <property type="evidence" value="ECO:0007669"/>
    <property type="project" value="InterPro"/>
</dbReference>
<dbReference type="AlphaFoldDB" id="A0AA88HK64"/>
<evidence type="ECO:0000256" key="1">
    <source>
        <dbReference type="ARBA" id="ARBA00001933"/>
    </source>
</evidence>
<evidence type="ECO:0000256" key="5">
    <source>
        <dbReference type="ARBA" id="ARBA00022692"/>
    </source>
</evidence>
<evidence type="ECO:0000256" key="4">
    <source>
        <dbReference type="ARBA" id="ARBA00004991"/>
    </source>
</evidence>
<dbReference type="GO" id="GO:0005789">
    <property type="term" value="C:endoplasmic reticulum membrane"/>
    <property type="evidence" value="ECO:0007669"/>
    <property type="project" value="UniProtKB-SubCell"/>
</dbReference>
<feature type="modified residue" description="N6-(pyridoxal phosphate)lysine" evidence="16">
    <location>
        <position position="365"/>
    </location>
</feature>
<dbReference type="Gene3D" id="6.10.140.2150">
    <property type="match status" value="1"/>
</dbReference>
<accession>A0AA88HK64</accession>
<gene>
    <name evidence="18" type="ORF">QYM36_012841</name>
</gene>
<dbReference type="PANTHER" id="PTHR42735:SF6">
    <property type="entry name" value="SPHINGOSINE-1-PHOSPHATE LYASE 1"/>
    <property type="match status" value="1"/>
</dbReference>